<gene>
    <name evidence="1" type="ORF">SVUK_LOCUS3122</name>
</gene>
<organism evidence="1 2">
    <name type="scientific">Strongylus vulgaris</name>
    <name type="common">Blood worm</name>
    <dbReference type="NCBI Taxonomy" id="40348"/>
    <lineage>
        <taxon>Eukaryota</taxon>
        <taxon>Metazoa</taxon>
        <taxon>Ecdysozoa</taxon>
        <taxon>Nematoda</taxon>
        <taxon>Chromadorea</taxon>
        <taxon>Rhabditida</taxon>
        <taxon>Rhabditina</taxon>
        <taxon>Rhabditomorpha</taxon>
        <taxon>Strongyloidea</taxon>
        <taxon>Strongylidae</taxon>
        <taxon>Strongylus</taxon>
    </lineage>
</organism>
<sequence>MIRFYAGAKEVRKVGTFIIGLFSRLNFLSLVKSSLSSRQMLVYTYSISSSGSQGAFMTMTFVLYLQRKDPDQFMQIHGRKCTIHTDKSIARAAEDVNILLVHIYVVVFGYL</sequence>
<evidence type="ECO:0000313" key="2">
    <source>
        <dbReference type="Proteomes" id="UP000270094"/>
    </source>
</evidence>
<proteinExistence type="predicted"/>
<reference evidence="1 2" key="1">
    <citation type="submission" date="2018-11" db="EMBL/GenBank/DDBJ databases">
        <authorList>
            <consortium name="Pathogen Informatics"/>
        </authorList>
    </citation>
    <scope>NUCLEOTIDE SEQUENCE [LARGE SCALE GENOMIC DNA]</scope>
</reference>
<evidence type="ECO:0000313" key="1">
    <source>
        <dbReference type="EMBL" id="VDM68124.1"/>
    </source>
</evidence>
<name>A0A3P7IRJ3_STRVU</name>
<protein>
    <submittedName>
        <fullName evidence="1">Uncharacterized protein</fullName>
    </submittedName>
</protein>
<accession>A0A3P7IRJ3</accession>
<dbReference type="AlphaFoldDB" id="A0A3P7IRJ3"/>
<keyword evidence="2" id="KW-1185">Reference proteome</keyword>
<dbReference type="EMBL" id="UYYB01007722">
    <property type="protein sequence ID" value="VDM68124.1"/>
    <property type="molecule type" value="Genomic_DNA"/>
</dbReference>
<dbReference type="OrthoDB" id="10070965at2759"/>
<dbReference type="Proteomes" id="UP000270094">
    <property type="component" value="Unassembled WGS sequence"/>
</dbReference>